<comment type="caution">
    <text evidence="1">The sequence shown here is derived from an EMBL/GenBank/DDBJ whole genome shotgun (WGS) entry which is preliminary data.</text>
</comment>
<accession>A0A7W3JPQ7</accession>
<evidence type="ECO:0000313" key="2">
    <source>
        <dbReference type="Proteomes" id="UP000526083"/>
    </source>
</evidence>
<name>A0A7W3JPQ7_9MICO</name>
<dbReference type="RefSeq" id="WP_167047076.1">
    <property type="nucleotide sequence ID" value="NZ_JAAOZB010000001.1"/>
</dbReference>
<keyword evidence="2" id="KW-1185">Reference proteome</keyword>
<dbReference type="EMBL" id="JACGWY010000002">
    <property type="protein sequence ID" value="MBA8816618.1"/>
    <property type="molecule type" value="Genomic_DNA"/>
</dbReference>
<gene>
    <name evidence="1" type="ORF">FHX48_001691</name>
</gene>
<organism evidence="1 2">
    <name type="scientific">Microbacterium halimionae</name>
    <dbReference type="NCBI Taxonomy" id="1526413"/>
    <lineage>
        <taxon>Bacteria</taxon>
        <taxon>Bacillati</taxon>
        <taxon>Actinomycetota</taxon>
        <taxon>Actinomycetes</taxon>
        <taxon>Micrococcales</taxon>
        <taxon>Microbacteriaceae</taxon>
        <taxon>Microbacterium</taxon>
    </lineage>
</organism>
<dbReference type="Proteomes" id="UP000526083">
    <property type="component" value="Unassembled WGS sequence"/>
</dbReference>
<protein>
    <submittedName>
        <fullName evidence="1">Uncharacterized protein</fullName>
    </submittedName>
</protein>
<reference evidence="1 2" key="1">
    <citation type="submission" date="2020-07" db="EMBL/GenBank/DDBJ databases">
        <title>Sequencing the genomes of 1000 actinobacteria strains.</title>
        <authorList>
            <person name="Klenk H.-P."/>
        </authorList>
    </citation>
    <scope>NUCLEOTIDE SEQUENCE [LARGE SCALE GENOMIC DNA]</scope>
    <source>
        <strain evidence="1 2">DSM 27576</strain>
    </source>
</reference>
<sequence>MQWDRFFDDVEQQFAGEQAAERAALESESTRLRLAAVTFRERLLSFAVGAAFIRLSTEGGDVSGVLSAVGVDWVALDGAAAGAMVVPLGALLSVGVERTMAVSVERSSEPRRRALEDTMTWGFIMRDFMRRRIPVTLILIDGKQLSGTIDRAGADHLDLALHDRGVARRESEVTGLRLVPFGAIASLRLDTASSRI</sequence>
<evidence type="ECO:0000313" key="1">
    <source>
        <dbReference type="EMBL" id="MBA8816618.1"/>
    </source>
</evidence>
<proteinExistence type="predicted"/>
<dbReference type="AlphaFoldDB" id="A0A7W3JPQ7"/>